<dbReference type="RefSeq" id="WP_380188123.1">
    <property type="nucleotide sequence ID" value="NZ_JBHTBQ010000019.1"/>
</dbReference>
<reference evidence="3" key="1">
    <citation type="journal article" date="2019" name="Int. J. Syst. Evol. Microbiol.">
        <title>The Global Catalogue of Microorganisms (GCM) 10K type strain sequencing project: providing services to taxonomists for standard genome sequencing and annotation.</title>
        <authorList>
            <consortium name="The Broad Institute Genomics Platform"/>
            <consortium name="The Broad Institute Genome Sequencing Center for Infectious Disease"/>
            <person name="Wu L."/>
            <person name="Ma J."/>
        </authorList>
    </citation>
    <scope>NUCLEOTIDE SEQUENCE [LARGE SCALE GENOMIC DNA]</scope>
    <source>
        <strain evidence="3">CCUG 62945</strain>
    </source>
</reference>
<name>A0ABW2R2U9_9NEIS</name>
<proteinExistence type="predicted"/>
<protein>
    <recommendedName>
        <fullName evidence="4">PilN domain-containing protein</fullName>
    </recommendedName>
</protein>
<evidence type="ECO:0000256" key="1">
    <source>
        <dbReference type="SAM" id="Phobius"/>
    </source>
</evidence>
<keyword evidence="1" id="KW-0812">Transmembrane</keyword>
<keyword evidence="3" id="KW-1185">Reference proteome</keyword>
<evidence type="ECO:0000313" key="2">
    <source>
        <dbReference type="EMBL" id="MFC7420517.1"/>
    </source>
</evidence>
<evidence type="ECO:0000313" key="3">
    <source>
        <dbReference type="Proteomes" id="UP001596473"/>
    </source>
</evidence>
<keyword evidence="1" id="KW-0472">Membrane</keyword>
<dbReference type="Proteomes" id="UP001596473">
    <property type="component" value="Unassembled WGS sequence"/>
</dbReference>
<feature type="transmembrane region" description="Helical" evidence="1">
    <location>
        <begin position="15"/>
        <end position="37"/>
    </location>
</feature>
<evidence type="ECO:0008006" key="4">
    <source>
        <dbReference type="Google" id="ProtNLM"/>
    </source>
</evidence>
<organism evidence="2 3">
    <name type="scientific">Iodobacter arcticus</name>
    <dbReference type="NCBI Taxonomy" id="590593"/>
    <lineage>
        <taxon>Bacteria</taxon>
        <taxon>Pseudomonadati</taxon>
        <taxon>Pseudomonadota</taxon>
        <taxon>Betaproteobacteria</taxon>
        <taxon>Neisseriales</taxon>
        <taxon>Chitinibacteraceae</taxon>
        <taxon>Iodobacter</taxon>
    </lineage>
</organism>
<accession>A0ABW2R2U9</accession>
<sequence length="195" mass="21967">MKLDLQALPLIRHDLILGGAALGLALLLIGLSHIYLWHAQSEQQALRSNVQRLTLQADSQESAWNNTREYRSLYQTLSQRGVLNGEHRLDWIEHLTELHRNAPELNLSFRFEAQRAFAAKAENVQLYGSKMMLSFEPADEEVFSSVLAGLRKLAGWPAVEQCQMTRSEDAVIKVLCDIEWLSIGSVLLAEGEVSQ</sequence>
<gene>
    <name evidence="2" type="ORF">ACFQNF_11610</name>
</gene>
<keyword evidence="1" id="KW-1133">Transmembrane helix</keyword>
<dbReference type="EMBL" id="JBHTBQ010000019">
    <property type="protein sequence ID" value="MFC7420517.1"/>
    <property type="molecule type" value="Genomic_DNA"/>
</dbReference>
<comment type="caution">
    <text evidence="2">The sequence shown here is derived from an EMBL/GenBank/DDBJ whole genome shotgun (WGS) entry which is preliminary data.</text>
</comment>